<evidence type="ECO:0000313" key="7">
    <source>
        <dbReference type="Proteomes" id="UP000028524"/>
    </source>
</evidence>
<evidence type="ECO:0000256" key="4">
    <source>
        <dbReference type="ARBA" id="ARBA00023136"/>
    </source>
</evidence>
<dbReference type="GO" id="GO:0016020">
    <property type="term" value="C:membrane"/>
    <property type="evidence" value="ECO:0007669"/>
    <property type="project" value="UniProtKB-SubCell"/>
</dbReference>
<dbReference type="InterPro" id="IPR011701">
    <property type="entry name" value="MFS"/>
</dbReference>
<feature type="transmembrane region" description="Helical" evidence="5">
    <location>
        <begin position="192"/>
        <end position="213"/>
    </location>
</feature>
<feature type="transmembrane region" description="Helical" evidence="5">
    <location>
        <begin position="59"/>
        <end position="77"/>
    </location>
</feature>
<evidence type="ECO:0000256" key="1">
    <source>
        <dbReference type="ARBA" id="ARBA00004141"/>
    </source>
</evidence>
<feature type="transmembrane region" description="Helical" evidence="5">
    <location>
        <begin position="362"/>
        <end position="384"/>
    </location>
</feature>
<dbReference type="GO" id="GO:0022857">
    <property type="term" value="F:transmembrane transporter activity"/>
    <property type="evidence" value="ECO:0007669"/>
    <property type="project" value="InterPro"/>
</dbReference>
<evidence type="ECO:0000256" key="3">
    <source>
        <dbReference type="ARBA" id="ARBA00022989"/>
    </source>
</evidence>
<proteinExistence type="predicted"/>
<dbReference type="OMA" id="TRPGNIF"/>
<feature type="transmembrane region" description="Helical" evidence="5">
    <location>
        <begin position="123"/>
        <end position="140"/>
    </location>
</feature>
<keyword evidence="3 5" id="KW-1133">Transmembrane helix</keyword>
<dbReference type="PANTHER" id="PTHR10924:SF6">
    <property type="entry name" value="SOLUTE CARRIER FAMILY 49 MEMBER A3"/>
    <property type="match status" value="1"/>
</dbReference>
<dbReference type="InterPro" id="IPR036259">
    <property type="entry name" value="MFS_trans_sf"/>
</dbReference>
<feature type="transmembrane region" description="Helical" evidence="5">
    <location>
        <begin position="437"/>
        <end position="457"/>
    </location>
</feature>
<dbReference type="SUPFAM" id="SSF103473">
    <property type="entry name" value="MFS general substrate transporter"/>
    <property type="match status" value="1"/>
</dbReference>
<sequence>MVEILPQQPGHAADPAAKPDFAKTLVVDVASTPSLQHNLTASISLGSAEEQYITYKIRWFGLIILTLLNVMVSWSWLTFSPVASNAAQFYGVDESMVNWFSSIFVFANFAMTAITIKLLDRGLRPTLFTGSLLLLIGNWIRYAGSFSSTESTVIVVCIAQALLGMSQSLVLSAPTRFSETWFTSSGRVAATAVMSLANPAGAAVAQVVVPFWINDPGDVSSMVLYVAIIASAVAIPGLFILDAPPTPPAPSARTDRLAIQQSLRILITSVEFYLIVLPFWAFSGLFIGATSPINQIVSPYGYSDTEAGIGGGLLIVLGLIFSGITAPVVDRTKKYLLIVKSGVVLGALSYLALIWVPTSRDIGALYALLGVLGIASLTIVPVTLEVLAEISYPAGAEITSTVAWAGGQLLGGCFILLGNVMKAGADADVPYNMKDFTIFQAILAISLAPLPLSLGMFGRGDRVRLRRTQVE</sequence>
<feature type="transmembrane region" description="Helical" evidence="5">
    <location>
        <begin position="152"/>
        <end position="171"/>
    </location>
</feature>
<dbReference type="EMBL" id="KL660210">
    <property type="protein sequence ID" value="KFA67330.1"/>
    <property type="molecule type" value="Genomic_DNA"/>
</dbReference>
<dbReference type="HOGENOM" id="CLU_023132_2_1_1"/>
<keyword evidence="4 5" id="KW-0472">Membrane</keyword>
<feature type="transmembrane region" description="Helical" evidence="5">
    <location>
        <begin position="307"/>
        <end position="328"/>
    </location>
</feature>
<comment type="subcellular location">
    <subcellularLocation>
        <location evidence="1">Membrane</location>
        <topology evidence="1">Multi-pass membrane protein</topology>
    </subcellularLocation>
</comment>
<evidence type="ECO:0008006" key="8">
    <source>
        <dbReference type="Google" id="ProtNLM"/>
    </source>
</evidence>
<dbReference type="InterPro" id="IPR049680">
    <property type="entry name" value="FLVCR1-2_SLC49-like"/>
</dbReference>
<dbReference type="Gene3D" id="1.20.1250.20">
    <property type="entry name" value="MFS general substrate transporter like domains"/>
    <property type="match status" value="1"/>
</dbReference>
<feature type="transmembrane region" description="Helical" evidence="5">
    <location>
        <begin position="396"/>
        <end position="417"/>
    </location>
</feature>
<evidence type="ECO:0000256" key="5">
    <source>
        <dbReference type="SAM" id="Phobius"/>
    </source>
</evidence>
<dbReference type="PANTHER" id="PTHR10924">
    <property type="entry name" value="MAJOR FACILITATOR SUPERFAMILY PROTEIN-RELATED"/>
    <property type="match status" value="1"/>
</dbReference>
<protein>
    <recommendedName>
        <fullName evidence="8">Major facilitator superfamily (MFS) profile domain-containing protein</fullName>
    </recommendedName>
</protein>
<keyword evidence="2 5" id="KW-0812">Transmembrane</keyword>
<evidence type="ECO:0000313" key="6">
    <source>
        <dbReference type="EMBL" id="KFA67330.1"/>
    </source>
</evidence>
<reference evidence="6 7" key="1">
    <citation type="journal article" date="2014" name="BMC Genomics">
        <title>Comparative genome sequencing reveals chemotype-specific gene clusters in the toxigenic black mold Stachybotrys.</title>
        <authorList>
            <person name="Semeiks J."/>
            <person name="Borek D."/>
            <person name="Otwinowski Z."/>
            <person name="Grishin N.V."/>
        </authorList>
    </citation>
    <scope>NUCLEOTIDE SEQUENCE [LARGE SCALE GENOMIC DNA]</scope>
    <source>
        <strain evidence="6 7">IBT 40285</strain>
    </source>
</reference>
<gene>
    <name evidence="6" type="ORF">S40285_03666</name>
</gene>
<keyword evidence="7" id="KW-1185">Reference proteome</keyword>
<evidence type="ECO:0000256" key="2">
    <source>
        <dbReference type="ARBA" id="ARBA00022692"/>
    </source>
</evidence>
<dbReference type="InParanoid" id="A0A084QTP5"/>
<dbReference type="OrthoDB" id="422206at2759"/>
<dbReference type="Pfam" id="PF07690">
    <property type="entry name" value="MFS_1"/>
    <property type="match status" value="1"/>
</dbReference>
<feature type="transmembrane region" description="Helical" evidence="5">
    <location>
        <begin position="219"/>
        <end position="241"/>
    </location>
</feature>
<feature type="transmembrane region" description="Helical" evidence="5">
    <location>
        <begin position="335"/>
        <end position="356"/>
    </location>
</feature>
<accession>A0A084QTP5</accession>
<organism evidence="6 7">
    <name type="scientific">Stachybotrys chlorohalonatus (strain IBT 40285)</name>
    <dbReference type="NCBI Taxonomy" id="1283841"/>
    <lineage>
        <taxon>Eukaryota</taxon>
        <taxon>Fungi</taxon>
        <taxon>Dikarya</taxon>
        <taxon>Ascomycota</taxon>
        <taxon>Pezizomycotina</taxon>
        <taxon>Sordariomycetes</taxon>
        <taxon>Hypocreomycetidae</taxon>
        <taxon>Hypocreales</taxon>
        <taxon>Stachybotryaceae</taxon>
        <taxon>Stachybotrys</taxon>
    </lineage>
</organism>
<dbReference type="Proteomes" id="UP000028524">
    <property type="component" value="Unassembled WGS sequence"/>
</dbReference>
<feature type="transmembrane region" description="Helical" evidence="5">
    <location>
        <begin position="97"/>
        <end position="116"/>
    </location>
</feature>
<dbReference type="AlphaFoldDB" id="A0A084QTP5"/>
<feature type="transmembrane region" description="Helical" evidence="5">
    <location>
        <begin position="262"/>
        <end position="287"/>
    </location>
</feature>
<name>A0A084QTP5_STAC4</name>